<evidence type="ECO:0000256" key="3">
    <source>
        <dbReference type="ARBA" id="ARBA00022777"/>
    </source>
</evidence>
<proteinExistence type="predicted"/>
<dbReference type="Proteomes" id="UP000695562">
    <property type="component" value="Unassembled WGS sequence"/>
</dbReference>
<protein>
    <recommendedName>
        <fullName evidence="6">Protein kinase domain-containing protein</fullName>
    </recommendedName>
</protein>
<dbReference type="CDD" id="cd13999">
    <property type="entry name" value="STKc_MAP3K-like"/>
    <property type="match status" value="1"/>
</dbReference>
<dbReference type="SMART" id="SM00220">
    <property type="entry name" value="S_TKc"/>
    <property type="match status" value="2"/>
</dbReference>
<dbReference type="Gene3D" id="2.60.200.20">
    <property type="match status" value="1"/>
</dbReference>
<dbReference type="PANTHER" id="PTHR44329:SF298">
    <property type="entry name" value="MIXED LINEAGE KINASE DOMAIN-LIKE PROTEIN"/>
    <property type="match status" value="1"/>
</dbReference>
<sequence>MSDNSNNSKQQEEEEDISTDEEVSDDLIVDLIFKSATGSTQSHRLQNGINVIGRGKPVFISDAKISRRHAEIIVSSSVTYNQLGQNHSILLRPESEAIKLTKGVSQTIKNNDSIALYEGAEPFSIRVEKIGGFTPMSFDDFSNDATQQLHDDVVHQSPLDYLHKRQPSAAVTAGGQNTTPKRTRDSMLQPSTKIISNNNDIAVEQIEKKLKKSPDSLNSSAVLIQDSLKLSINEEEFTFVRKIGQGACGEVCQYEWKGTPVAVKVIYKSLLHKDTKGEFEKETEILKCLRHPNVVLFMGTCTLKGNLSIITEYLNRGSLRDVLNSPLAAELDWNTKIKMSSDIAQGMNYLHTYNPKIIHRDLKTLNLLVDTNFNVKVSDFGLSRFVSSSNEIAKTFCGTLPWIAPEVFAGNGYTTQADVFSFGIVLWEILTHKQPQGNTATTPLGHPEIPPSCPLPFAELIRECCSRKPEQRPTFQQIIQKLKSMTTLVPSFPQTHLSTSNAPSNAQQSYNTVPGQPSTQPVDLSKWTIALSSIANVKLVSKEPDGTTILKGVYNGKPVSIKNFTTPITEAEQKQWAVLASVKSVHAVEFYGVVYNKQEHAIISEYMANGSLEALMLNTAFNLTLETTLNLALQMSESIHVLHTHTPVILHRGITSSSFLLDDQYNLKITDFGLSRFQIHENMISLAEIKGNYIYSPPELLSQGQFTPKSDVYSFAIVLWELFERFSTKVYKKPFSDIELDYDFQILNHTGKLNKRPTINEKTPKEISKLLQQCWDSEPRVRPSFDQIKTELKNIKRKLITMNQQ</sequence>
<dbReference type="PANTHER" id="PTHR44329">
    <property type="entry name" value="SERINE/THREONINE-PROTEIN KINASE TNNI3K-RELATED"/>
    <property type="match status" value="1"/>
</dbReference>
<dbReference type="SUPFAM" id="SSF56112">
    <property type="entry name" value="Protein kinase-like (PK-like)"/>
    <property type="match status" value="2"/>
</dbReference>
<evidence type="ECO:0000313" key="7">
    <source>
        <dbReference type="EMBL" id="KAF2075102.1"/>
    </source>
</evidence>
<keyword evidence="2" id="KW-0547">Nucleotide-binding</keyword>
<evidence type="ECO:0000256" key="5">
    <source>
        <dbReference type="SAM" id="MobiDB-lite"/>
    </source>
</evidence>
<feature type="domain" description="Protein kinase" evidence="6">
    <location>
        <begin position="534"/>
        <end position="800"/>
    </location>
</feature>
<dbReference type="EMBL" id="AJWJ01000114">
    <property type="protein sequence ID" value="KAF2075102.1"/>
    <property type="molecule type" value="Genomic_DNA"/>
</dbReference>
<reference evidence="7" key="1">
    <citation type="submission" date="2020-01" db="EMBL/GenBank/DDBJ databases">
        <title>Development of genomics and gene disruption for Polysphondylium violaceum indicates a role for the polyketide synthase stlB in stalk morphogenesis.</title>
        <authorList>
            <person name="Narita B."/>
            <person name="Kawabe Y."/>
            <person name="Kin K."/>
            <person name="Saito T."/>
            <person name="Gibbs R."/>
            <person name="Kuspa A."/>
            <person name="Muzny D."/>
            <person name="Queller D."/>
            <person name="Richards S."/>
            <person name="Strassman J."/>
            <person name="Sucgang R."/>
            <person name="Worley K."/>
            <person name="Schaap P."/>
        </authorList>
    </citation>
    <scope>NUCLEOTIDE SEQUENCE</scope>
    <source>
        <strain evidence="7">QSvi11</strain>
    </source>
</reference>
<evidence type="ECO:0000256" key="1">
    <source>
        <dbReference type="ARBA" id="ARBA00022679"/>
    </source>
</evidence>
<evidence type="ECO:0000256" key="2">
    <source>
        <dbReference type="ARBA" id="ARBA00022741"/>
    </source>
</evidence>
<keyword evidence="4" id="KW-0067">ATP-binding</keyword>
<evidence type="ECO:0000313" key="8">
    <source>
        <dbReference type="Proteomes" id="UP000695562"/>
    </source>
</evidence>
<feature type="compositionally biased region" description="Polar residues" evidence="5">
    <location>
        <begin position="174"/>
        <end position="187"/>
    </location>
</feature>
<evidence type="ECO:0000256" key="4">
    <source>
        <dbReference type="ARBA" id="ARBA00022840"/>
    </source>
</evidence>
<dbReference type="SUPFAM" id="SSF49879">
    <property type="entry name" value="SMAD/FHA domain"/>
    <property type="match status" value="1"/>
</dbReference>
<gene>
    <name evidence="7" type="ORF">CYY_003579</name>
</gene>
<feature type="region of interest" description="Disordered" evidence="5">
    <location>
        <begin position="165"/>
        <end position="187"/>
    </location>
</feature>
<keyword evidence="1" id="KW-0808">Transferase</keyword>
<dbReference type="PRINTS" id="PR00109">
    <property type="entry name" value="TYRKINASE"/>
</dbReference>
<dbReference type="AlphaFoldDB" id="A0A8J4PYY0"/>
<feature type="region of interest" description="Disordered" evidence="5">
    <location>
        <begin position="1"/>
        <end position="21"/>
    </location>
</feature>
<comment type="caution">
    <text evidence="7">The sequence shown here is derived from an EMBL/GenBank/DDBJ whole genome shotgun (WGS) entry which is preliminary data.</text>
</comment>
<name>A0A8J4PYY0_9MYCE</name>
<dbReference type="InterPro" id="IPR051681">
    <property type="entry name" value="Ser/Thr_Kinases-Pseudokinases"/>
</dbReference>
<keyword evidence="8" id="KW-1185">Reference proteome</keyword>
<dbReference type="InterPro" id="IPR011009">
    <property type="entry name" value="Kinase-like_dom_sf"/>
</dbReference>
<dbReference type="GO" id="GO:0005524">
    <property type="term" value="F:ATP binding"/>
    <property type="evidence" value="ECO:0007669"/>
    <property type="project" value="UniProtKB-KW"/>
</dbReference>
<dbReference type="Gene3D" id="1.10.510.10">
    <property type="entry name" value="Transferase(Phosphotransferase) domain 1"/>
    <property type="match status" value="2"/>
</dbReference>
<dbReference type="GO" id="GO:0004674">
    <property type="term" value="F:protein serine/threonine kinase activity"/>
    <property type="evidence" value="ECO:0007669"/>
    <property type="project" value="TreeGrafter"/>
</dbReference>
<keyword evidence="3" id="KW-0418">Kinase</keyword>
<dbReference type="InterPro" id="IPR000719">
    <property type="entry name" value="Prot_kinase_dom"/>
</dbReference>
<dbReference type="FunFam" id="3.30.200.20:FF:000180">
    <property type="entry name" value="serine/threonine-protein kinase STY46-like"/>
    <property type="match status" value="1"/>
</dbReference>
<evidence type="ECO:0000259" key="6">
    <source>
        <dbReference type="PROSITE" id="PS50011"/>
    </source>
</evidence>
<dbReference type="InterPro" id="IPR001245">
    <property type="entry name" value="Ser-Thr/Tyr_kinase_cat_dom"/>
</dbReference>
<dbReference type="PROSITE" id="PS50011">
    <property type="entry name" value="PROTEIN_KINASE_DOM"/>
    <property type="match status" value="2"/>
</dbReference>
<dbReference type="InterPro" id="IPR008271">
    <property type="entry name" value="Ser/Thr_kinase_AS"/>
</dbReference>
<dbReference type="Gene3D" id="3.30.200.20">
    <property type="entry name" value="Phosphorylase Kinase, domain 1"/>
    <property type="match status" value="1"/>
</dbReference>
<accession>A0A8J4PYY0</accession>
<feature type="domain" description="Protein kinase" evidence="6">
    <location>
        <begin position="237"/>
        <end position="488"/>
    </location>
</feature>
<feature type="region of interest" description="Disordered" evidence="5">
    <location>
        <begin position="495"/>
        <end position="517"/>
    </location>
</feature>
<dbReference type="CDD" id="cd22671">
    <property type="entry name" value="FHA_APTX-like"/>
    <property type="match status" value="1"/>
</dbReference>
<feature type="compositionally biased region" description="Acidic residues" evidence="5">
    <location>
        <begin position="12"/>
        <end position="21"/>
    </location>
</feature>
<dbReference type="Pfam" id="PF07714">
    <property type="entry name" value="PK_Tyr_Ser-Thr"/>
    <property type="match status" value="2"/>
</dbReference>
<dbReference type="PROSITE" id="PS00108">
    <property type="entry name" value="PROTEIN_KINASE_ST"/>
    <property type="match status" value="1"/>
</dbReference>
<organism evidence="7 8">
    <name type="scientific">Polysphondylium violaceum</name>
    <dbReference type="NCBI Taxonomy" id="133409"/>
    <lineage>
        <taxon>Eukaryota</taxon>
        <taxon>Amoebozoa</taxon>
        <taxon>Evosea</taxon>
        <taxon>Eumycetozoa</taxon>
        <taxon>Dictyostelia</taxon>
        <taxon>Dictyosteliales</taxon>
        <taxon>Dictyosteliaceae</taxon>
        <taxon>Polysphondylium</taxon>
    </lineage>
</organism>
<dbReference type="OrthoDB" id="4062651at2759"/>
<dbReference type="InterPro" id="IPR008984">
    <property type="entry name" value="SMAD_FHA_dom_sf"/>
</dbReference>